<dbReference type="Proteomes" id="UP001331761">
    <property type="component" value="Unassembled WGS sequence"/>
</dbReference>
<evidence type="ECO:0000313" key="2">
    <source>
        <dbReference type="Proteomes" id="UP001331761"/>
    </source>
</evidence>
<evidence type="ECO:0000313" key="1">
    <source>
        <dbReference type="EMBL" id="KAK5965558.1"/>
    </source>
</evidence>
<organism evidence="1 2">
    <name type="scientific">Trichostrongylus colubriformis</name>
    <name type="common">Black scour worm</name>
    <dbReference type="NCBI Taxonomy" id="6319"/>
    <lineage>
        <taxon>Eukaryota</taxon>
        <taxon>Metazoa</taxon>
        <taxon>Ecdysozoa</taxon>
        <taxon>Nematoda</taxon>
        <taxon>Chromadorea</taxon>
        <taxon>Rhabditida</taxon>
        <taxon>Rhabditina</taxon>
        <taxon>Rhabditomorpha</taxon>
        <taxon>Strongyloidea</taxon>
        <taxon>Trichostrongylidae</taxon>
        <taxon>Trichostrongylus</taxon>
    </lineage>
</organism>
<keyword evidence="2" id="KW-1185">Reference proteome</keyword>
<dbReference type="AlphaFoldDB" id="A0AAN8FK54"/>
<name>A0AAN8FK54_TRICO</name>
<protein>
    <submittedName>
        <fullName evidence="1">Uncharacterized protein</fullName>
    </submittedName>
</protein>
<reference evidence="1 2" key="1">
    <citation type="submission" date="2019-10" db="EMBL/GenBank/DDBJ databases">
        <title>Assembly and Annotation for the nematode Trichostrongylus colubriformis.</title>
        <authorList>
            <person name="Martin J."/>
        </authorList>
    </citation>
    <scope>NUCLEOTIDE SEQUENCE [LARGE SCALE GENOMIC DNA]</scope>
    <source>
        <strain evidence="1">G859</strain>
        <tissue evidence="1">Whole worm</tissue>
    </source>
</reference>
<feature type="non-terminal residue" evidence="1">
    <location>
        <position position="1"/>
    </location>
</feature>
<proteinExistence type="predicted"/>
<sequence>RQNRFIFQEREFVESDVVFDGGHSTPPISETSSLSTVKPKHRRKWCCGKDKDHTPEEDERPTRVTFNQSMNQVHETTPDEKVELHNICVSQL</sequence>
<dbReference type="EMBL" id="WIXE01024469">
    <property type="protein sequence ID" value="KAK5965558.1"/>
    <property type="molecule type" value="Genomic_DNA"/>
</dbReference>
<accession>A0AAN8FK54</accession>
<gene>
    <name evidence="1" type="ORF">GCK32_019555</name>
</gene>
<comment type="caution">
    <text evidence="1">The sequence shown here is derived from an EMBL/GenBank/DDBJ whole genome shotgun (WGS) entry which is preliminary data.</text>
</comment>